<dbReference type="AlphaFoldDB" id="A0A934WUQ2"/>
<reference evidence="1" key="1">
    <citation type="submission" date="2021-01" db="EMBL/GenBank/DDBJ databases">
        <title>Genome public.</title>
        <authorList>
            <person name="Liu C."/>
            <person name="Sun Q."/>
        </authorList>
    </citation>
    <scope>NUCLEOTIDE SEQUENCE</scope>
    <source>
        <strain evidence="1">M6</strain>
    </source>
</reference>
<dbReference type="RefSeq" id="WP_186834174.1">
    <property type="nucleotide sequence ID" value="NZ_JAEQMG010000191.1"/>
</dbReference>
<accession>A0A934WUQ2</accession>
<protein>
    <submittedName>
        <fullName evidence="1">Uncharacterized protein</fullName>
    </submittedName>
</protein>
<keyword evidence="2" id="KW-1185">Reference proteome</keyword>
<comment type="caution">
    <text evidence="1">The sequence shown here is derived from an EMBL/GenBank/DDBJ whole genome shotgun (WGS) entry which is preliminary data.</text>
</comment>
<organism evidence="1 2">
    <name type="scientific">Ruminococcus difficilis</name>
    <dbReference type="NCBI Taxonomy" id="2763069"/>
    <lineage>
        <taxon>Bacteria</taxon>
        <taxon>Bacillati</taxon>
        <taxon>Bacillota</taxon>
        <taxon>Clostridia</taxon>
        <taxon>Eubacteriales</taxon>
        <taxon>Oscillospiraceae</taxon>
        <taxon>Ruminococcus</taxon>
    </lineage>
</organism>
<dbReference type="Proteomes" id="UP000633365">
    <property type="component" value="Unassembled WGS sequence"/>
</dbReference>
<evidence type="ECO:0000313" key="1">
    <source>
        <dbReference type="EMBL" id="MBK6090266.1"/>
    </source>
</evidence>
<gene>
    <name evidence="1" type="ORF">JKK62_16725</name>
</gene>
<dbReference type="EMBL" id="JAEQMG010000191">
    <property type="protein sequence ID" value="MBK6090266.1"/>
    <property type="molecule type" value="Genomic_DNA"/>
</dbReference>
<proteinExistence type="predicted"/>
<evidence type="ECO:0000313" key="2">
    <source>
        <dbReference type="Proteomes" id="UP000633365"/>
    </source>
</evidence>
<name>A0A934WUQ2_9FIRM</name>
<sequence length="68" mass="7889">MKNKLFGRNIAPDCSYCENSYFENGIIGCKKSKRIQDGRCRAFSYDPLMRVPRSVTLRGTYSIEDFKL</sequence>